<organism evidence="2 3">
    <name type="scientific">Kalanchoe fedtschenkoi</name>
    <name type="common">Lavender scallops</name>
    <name type="synonym">South American air plant</name>
    <dbReference type="NCBI Taxonomy" id="63787"/>
    <lineage>
        <taxon>Eukaryota</taxon>
        <taxon>Viridiplantae</taxon>
        <taxon>Streptophyta</taxon>
        <taxon>Embryophyta</taxon>
        <taxon>Tracheophyta</taxon>
        <taxon>Spermatophyta</taxon>
        <taxon>Magnoliopsida</taxon>
        <taxon>eudicotyledons</taxon>
        <taxon>Gunneridae</taxon>
        <taxon>Pentapetalae</taxon>
        <taxon>Saxifragales</taxon>
        <taxon>Crassulaceae</taxon>
        <taxon>Kalanchoe</taxon>
    </lineage>
</organism>
<evidence type="ECO:0000313" key="3">
    <source>
        <dbReference type="Proteomes" id="UP000594263"/>
    </source>
</evidence>
<evidence type="ECO:0000313" key="2">
    <source>
        <dbReference type="EnsemblPlants" id="Kaladp0632s0001.1.v1.1.CDS.1"/>
    </source>
</evidence>
<keyword evidence="1" id="KW-0472">Membrane</keyword>
<name>A0A7N0VE07_KALFE</name>
<dbReference type="PANTHER" id="PTHR22166:SF12">
    <property type="entry name" value="ENDOPLASMIC RETICULUM JUNCTION FORMATION PROTEIN LUNAPARK"/>
    <property type="match status" value="1"/>
</dbReference>
<keyword evidence="1" id="KW-1133">Transmembrane helix</keyword>
<dbReference type="PANTHER" id="PTHR22166">
    <property type="entry name" value="ENDOPLASMIC RETICULUM JUNCTION FORMATION PROTEIN LUNAPARK"/>
    <property type="match status" value="1"/>
</dbReference>
<dbReference type="InterPro" id="IPR040115">
    <property type="entry name" value="Lnp"/>
</dbReference>
<dbReference type="EnsemblPlants" id="Kaladp0632s0001.1.v1.1">
    <property type="protein sequence ID" value="Kaladp0632s0001.1.v1.1.CDS.1"/>
    <property type="gene ID" value="Kaladp0632s0001.v1.1"/>
</dbReference>
<dbReference type="Proteomes" id="UP000594263">
    <property type="component" value="Unplaced"/>
</dbReference>
<feature type="transmembrane region" description="Helical" evidence="1">
    <location>
        <begin position="83"/>
        <end position="102"/>
    </location>
</feature>
<reference evidence="2" key="1">
    <citation type="submission" date="2021-01" db="UniProtKB">
        <authorList>
            <consortium name="EnsemblPlants"/>
        </authorList>
    </citation>
    <scope>IDENTIFICATION</scope>
</reference>
<keyword evidence="1" id="KW-0812">Transmembrane</keyword>
<sequence>MIYLTHGFQAMAEESIKDQGNAESAEKKEVVAKKKQKGIISRLWNGIFRVHGDDFEKRLQHISKEEAAALSRLKRRSQRRRRILRNLLMVSALAEVNITSLFRFSLLHVCQMCILELKCLINTFSLVCGMLLYGI</sequence>
<protein>
    <submittedName>
        <fullName evidence="2">Uncharacterized protein</fullName>
    </submittedName>
</protein>
<dbReference type="GO" id="GO:0071782">
    <property type="term" value="C:endoplasmic reticulum tubular network"/>
    <property type="evidence" value="ECO:0007669"/>
    <property type="project" value="TreeGrafter"/>
</dbReference>
<proteinExistence type="predicted"/>
<dbReference type="Gramene" id="Kaladp0632s0001.1.v1.1">
    <property type="protein sequence ID" value="Kaladp0632s0001.1.v1.1.CDS.1"/>
    <property type="gene ID" value="Kaladp0632s0001.v1.1"/>
</dbReference>
<accession>A0A7N0VE07</accession>
<dbReference type="GO" id="GO:0071786">
    <property type="term" value="P:endoplasmic reticulum tubular network organization"/>
    <property type="evidence" value="ECO:0007669"/>
    <property type="project" value="InterPro"/>
</dbReference>
<dbReference type="AlphaFoldDB" id="A0A7N0VE07"/>
<keyword evidence="3" id="KW-1185">Reference proteome</keyword>
<evidence type="ECO:0000256" key="1">
    <source>
        <dbReference type="SAM" id="Phobius"/>
    </source>
</evidence>
<feature type="transmembrane region" description="Helical" evidence="1">
    <location>
        <begin position="114"/>
        <end position="133"/>
    </location>
</feature>